<dbReference type="EMBL" id="CP002683">
    <property type="protein sequence ID" value="AEH45677.1"/>
    <property type="molecule type" value="Genomic_DNA"/>
</dbReference>
<dbReference type="HOGENOM" id="CLU_2940319_0_0_0"/>
<dbReference type="PaxDb" id="667014-Thein_1822"/>
<dbReference type="RefSeq" id="WP_013908416.1">
    <property type="nucleotide sequence ID" value="NC_015681.1"/>
</dbReference>
<reference evidence="2" key="1">
    <citation type="submission" date="2011-04" db="EMBL/GenBank/DDBJ databases">
        <title>The complete genome of Thermodesulfatator indicus DSM 15286.</title>
        <authorList>
            <person name="Lucas S."/>
            <person name="Copeland A."/>
            <person name="Lapidus A."/>
            <person name="Bruce D."/>
            <person name="Goodwin L."/>
            <person name="Pitluck S."/>
            <person name="Peters L."/>
            <person name="Kyrpides N."/>
            <person name="Mavromatis K."/>
            <person name="Pagani I."/>
            <person name="Ivanova N."/>
            <person name="Saunders L."/>
            <person name="Detter J.C."/>
            <person name="Tapia R."/>
            <person name="Han C."/>
            <person name="Land M."/>
            <person name="Hauser L."/>
            <person name="Markowitz V."/>
            <person name="Cheng J.-F."/>
            <person name="Hugenholtz P."/>
            <person name="Woyke T."/>
            <person name="Wu D."/>
            <person name="Spring S."/>
            <person name="Schroeder M."/>
            <person name="Brambilla E."/>
            <person name="Klenk H.-P."/>
            <person name="Eisen J.A."/>
        </authorList>
    </citation>
    <scope>NUCLEOTIDE SEQUENCE [LARGE SCALE GENOMIC DNA]</scope>
    <source>
        <strain evidence="2">DSM 15286 / JCM 11887 / CIR29812</strain>
    </source>
</reference>
<dbReference type="eggNOG" id="ENOG5032GVH">
    <property type="taxonomic scope" value="Bacteria"/>
</dbReference>
<accession>F8ABY5</accession>
<name>F8ABY5_THEID</name>
<evidence type="ECO:0000313" key="1">
    <source>
        <dbReference type="EMBL" id="AEH45677.1"/>
    </source>
</evidence>
<dbReference type="OrthoDB" id="9810828at2"/>
<dbReference type="AlphaFoldDB" id="F8ABY5"/>
<reference evidence="1 2" key="2">
    <citation type="journal article" date="2012" name="Stand. Genomic Sci.">
        <title>Complete genome sequence of the thermophilic sulfate-reducing ocean bacterium Thermodesulfatator indicus type strain (CIR29812(T)).</title>
        <authorList>
            <person name="Anderson I."/>
            <person name="Saunders E."/>
            <person name="Lapidus A."/>
            <person name="Nolan M."/>
            <person name="Lucas S."/>
            <person name="Tice H."/>
            <person name="Del Rio T.G."/>
            <person name="Cheng J.F."/>
            <person name="Han C."/>
            <person name="Tapia R."/>
            <person name="Goodwin L.A."/>
            <person name="Pitluck S."/>
            <person name="Liolios K."/>
            <person name="Mavromatis K."/>
            <person name="Pagani I."/>
            <person name="Ivanova N."/>
            <person name="Mikhailova N."/>
            <person name="Pati A."/>
            <person name="Chen A."/>
            <person name="Palaniappan K."/>
            <person name="Land M."/>
            <person name="Hauser L."/>
            <person name="Jeffries C.D."/>
            <person name="Chang Y.J."/>
            <person name="Brambilla E.M."/>
            <person name="Rohde M."/>
            <person name="Spring S."/>
            <person name="Goker M."/>
            <person name="Detter J.C."/>
            <person name="Woyke T."/>
            <person name="Bristow J."/>
            <person name="Eisen J.A."/>
            <person name="Markowitz V."/>
            <person name="Hugenholtz P."/>
            <person name="Kyrpides N.C."/>
            <person name="Klenk H.P."/>
        </authorList>
    </citation>
    <scope>NUCLEOTIDE SEQUENCE [LARGE SCALE GENOMIC DNA]</scope>
    <source>
        <strain evidence="2">DSM 15286 / JCM 11887 / CIR29812</strain>
    </source>
</reference>
<dbReference type="Proteomes" id="UP000006793">
    <property type="component" value="Chromosome"/>
</dbReference>
<dbReference type="STRING" id="667014.Thein_1822"/>
<dbReference type="KEGG" id="tid:Thein_1822"/>
<keyword evidence="2" id="KW-1185">Reference proteome</keyword>
<gene>
    <name evidence="1" type="ordered locus">Thein_1822</name>
</gene>
<proteinExistence type="predicted"/>
<sequence length="60" mass="6790">MPKIDDGKRSFIKKAIVVAGAVLALGSNKAKANKVKTGSQNEVLYRETETFRKYYETLRR</sequence>
<dbReference type="InParanoid" id="F8ABY5"/>
<evidence type="ECO:0000313" key="2">
    <source>
        <dbReference type="Proteomes" id="UP000006793"/>
    </source>
</evidence>
<protein>
    <submittedName>
        <fullName evidence="1">Uncharacterized protein</fullName>
    </submittedName>
</protein>
<organism evidence="1 2">
    <name type="scientific">Thermodesulfatator indicus (strain DSM 15286 / JCM 11887 / CIR29812)</name>
    <dbReference type="NCBI Taxonomy" id="667014"/>
    <lineage>
        <taxon>Bacteria</taxon>
        <taxon>Pseudomonadati</taxon>
        <taxon>Thermodesulfobacteriota</taxon>
        <taxon>Thermodesulfobacteria</taxon>
        <taxon>Thermodesulfobacteriales</taxon>
        <taxon>Thermodesulfatatoraceae</taxon>
        <taxon>Thermodesulfatator</taxon>
    </lineage>
</organism>